<accession>A0A0F8XIP0</accession>
<dbReference type="Gene3D" id="3.90.1150.10">
    <property type="entry name" value="Aspartate Aminotransferase, domain 1"/>
    <property type="match status" value="1"/>
</dbReference>
<dbReference type="InterPro" id="IPR015424">
    <property type="entry name" value="PyrdxlP-dep_Trfase"/>
</dbReference>
<reference evidence="1" key="1">
    <citation type="journal article" date="2015" name="Nature">
        <title>Complex archaea that bridge the gap between prokaryotes and eukaryotes.</title>
        <authorList>
            <person name="Spang A."/>
            <person name="Saw J.H."/>
            <person name="Jorgensen S.L."/>
            <person name="Zaremba-Niedzwiedzka K."/>
            <person name="Martijn J."/>
            <person name="Lind A.E."/>
            <person name="van Eijk R."/>
            <person name="Schleper C."/>
            <person name="Guy L."/>
            <person name="Ettema T.J."/>
        </authorList>
    </citation>
    <scope>NUCLEOTIDE SEQUENCE</scope>
</reference>
<gene>
    <name evidence="1" type="ORF">LCGC14_2940580</name>
</gene>
<dbReference type="AlphaFoldDB" id="A0A0F8XIP0"/>
<dbReference type="InterPro" id="IPR000653">
    <property type="entry name" value="DegT/StrS_aminotransferase"/>
</dbReference>
<dbReference type="Pfam" id="PF01041">
    <property type="entry name" value="DegT_DnrJ_EryC1"/>
    <property type="match status" value="1"/>
</dbReference>
<dbReference type="InterPro" id="IPR015422">
    <property type="entry name" value="PyrdxlP-dep_Trfase_small"/>
</dbReference>
<dbReference type="SUPFAM" id="SSF53383">
    <property type="entry name" value="PLP-dependent transferases"/>
    <property type="match status" value="1"/>
</dbReference>
<dbReference type="EMBL" id="LAZR01058970">
    <property type="protein sequence ID" value="KKK68783.1"/>
    <property type="molecule type" value="Genomic_DNA"/>
</dbReference>
<comment type="caution">
    <text evidence="1">The sequence shown here is derived from an EMBL/GenBank/DDBJ whole genome shotgun (WGS) entry which is preliminary data.</text>
</comment>
<proteinExistence type="predicted"/>
<organism evidence="1">
    <name type="scientific">marine sediment metagenome</name>
    <dbReference type="NCBI Taxonomy" id="412755"/>
    <lineage>
        <taxon>unclassified sequences</taxon>
        <taxon>metagenomes</taxon>
        <taxon>ecological metagenomes</taxon>
    </lineage>
</organism>
<evidence type="ECO:0008006" key="2">
    <source>
        <dbReference type="Google" id="ProtNLM"/>
    </source>
</evidence>
<feature type="non-terminal residue" evidence="1">
    <location>
        <position position="1"/>
    </location>
</feature>
<evidence type="ECO:0000313" key="1">
    <source>
        <dbReference type="EMBL" id="KKK68783.1"/>
    </source>
</evidence>
<name>A0A0F8XIP0_9ZZZZ</name>
<sequence>YLGERGIGTEIYYPVPLHLQECFAYLGYSEDDMPESETAAETTLALPIYPELTDEMQEYVVGTINDFYRK</sequence>
<protein>
    <recommendedName>
        <fullName evidence="2">Transcriptional regulator</fullName>
    </recommendedName>
</protein>